<dbReference type="PANTHER" id="PTHR30055:SF231">
    <property type="entry name" value="TRANSCRIPTIONAL REGULATORY PROTEIN (PROBABLY DEOR-FAMILY)-RELATED"/>
    <property type="match status" value="1"/>
</dbReference>
<proteinExistence type="predicted"/>
<name>A0ABP8DGR0_9ACTN</name>
<evidence type="ECO:0000313" key="5">
    <source>
        <dbReference type="Proteomes" id="UP001500620"/>
    </source>
</evidence>
<organism evidence="4 5">
    <name type="scientific">Dactylosporangium darangshiense</name>
    <dbReference type="NCBI Taxonomy" id="579108"/>
    <lineage>
        <taxon>Bacteria</taxon>
        <taxon>Bacillati</taxon>
        <taxon>Actinomycetota</taxon>
        <taxon>Actinomycetes</taxon>
        <taxon>Micromonosporales</taxon>
        <taxon>Micromonosporaceae</taxon>
        <taxon>Dactylosporangium</taxon>
    </lineage>
</organism>
<dbReference type="InterPro" id="IPR001647">
    <property type="entry name" value="HTH_TetR"/>
</dbReference>
<reference evidence="5" key="1">
    <citation type="journal article" date="2019" name="Int. J. Syst. Evol. Microbiol.">
        <title>The Global Catalogue of Microorganisms (GCM) 10K type strain sequencing project: providing services to taxonomists for standard genome sequencing and annotation.</title>
        <authorList>
            <consortium name="The Broad Institute Genomics Platform"/>
            <consortium name="The Broad Institute Genome Sequencing Center for Infectious Disease"/>
            <person name="Wu L."/>
            <person name="Ma J."/>
        </authorList>
    </citation>
    <scope>NUCLEOTIDE SEQUENCE [LARGE SCALE GENOMIC DNA]</scope>
    <source>
        <strain evidence="5">JCM 17441</strain>
    </source>
</reference>
<dbReference type="InterPro" id="IPR036271">
    <property type="entry name" value="Tet_transcr_reg_TetR-rel_C_sf"/>
</dbReference>
<dbReference type="InterPro" id="IPR050109">
    <property type="entry name" value="HTH-type_TetR-like_transc_reg"/>
</dbReference>
<keyword evidence="5" id="KW-1185">Reference proteome</keyword>
<dbReference type="Pfam" id="PF17940">
    <property type="entry name" value="TetR_C_31"/>
    <property type="match status" value="1"/>
</dbReference>
<evidence type="ECO:0000259" key="3">
    <source>
        <dbReference type="PROSITE" id="PS50977"/>
    </source>
</evidence>
<evidence type="ECO:0000256" key="1">
    <source>
        <dbReference type="ARBA" id="ARBA00023125"/>
    </source>
</evidence>
<comment type="caution">
    <text evidence="4">The sequence shown here is derived from an EMBL/GenBank/DDBJ whole genome shotgun (WGS) entry which is preliminary data.</text>
</comment>
<dbReference type="Proteomes" id="UP001500620">
    <property type="component" value="Unassembled WGS sequence"/>
</dbReference>
<dbReference type="Gene3D" id="1.10.357.10">
    <property type="entry name" value="Tetracycline Repressor, domain 2"/>
    <property type="match status" value="1"/>
</dbReference>
<accession>A0ABP8DGR0</accession>
<dbReference type="SUPFAM" id="SSF48498">
    <property type="entry name" value="Tetracyclin repressor-like, C-terminal domain"/>
    <property type="match status" value="1"/>
</dbReference>
<dbReference type="InterPro" id="IPR041583">
    <property type="entry name" value="TetR_C_31"/>
</dbReference>
<dbReference type="PROSITE" id="PS50977">
    <property type="entry name" value="HTH_TETR_2"/>
    <property type="match status" value="1"/>
</dbReference>
<keyword evidence="1 2" id="KW-0238">DNA-binding</keyword>
<dbReference type="RefSeq" id="WP_345132572.1">
    <property type="nucleotide sequence ID" value="NZ_BAABAT010000021.1"/>
</dbReference>
<feature type="DNA-binding region" description="H-T-H motif" evidence="2">
    <location>
        <begin position="31"/>
        <end position="50"/>
    </location>
</feature>
<dbReference type="EMBL" id="BAABAT010000021">
    <property type="protein sequence ID" value="GAA4255574.1"/>
    <property type="molecule type" value="Genomic_DNA"/>
</dbReference>
<dbReference type="PANTHER" id="PTHR30055">
    <property type="entry name" value="HTH-TYPE TRANSCRIPTIONAL REGULATOR RUTR"/>
    <property type="match status" value="1"/>
</dbReference>
<sequence length="185" mass="19356">MSARRDPEGRKRALAQAVVEVVAEVGVGRTTHRMVASRAGVPLGATTYYFPTLGDLIAAGLALVSESVACELEQWREALEPGAGDLGAGDLAERLSLMVAEYVADQPKALLEYELYLAAARSPALRPLARAWLDGVHELLLPAVGEAPARAISALLDGAMLQSVVTGDPIDSSALAAAVRSLADR</sequence>
<protein>
    <submittedName>
        <fullName evidence="4">TetR/AcrR family transcriptional regulator</fullName>
    </submittedName>
</protein>
<evidence type="ECO:0000313" key="4">
    <source>
        <dbReference type="EMBL" id="GAA4255574.1"/>
    </source>
</evidence>
<feature type="domain" description="HTH tetR-type" evidence="3">
    <location>
        <begin position="8"/>
        <end position="68"/>
    </location>
</feature>
<gene>
    <name evidence="4" type="ORF">GCM10022255_064950</name>
</gene>
<dbReference type="InterPro" id="IPR009057">
    <property type="entry name" value="Homeodomain-like_sf"/>
</dbReference>
<evidence type="ECO:0000256" key="2">
    <source>
        <dbReference type="PROSITE-ProRule" id="PRU00335"/>
    </source>
</evidence>
<dbReference type="SUPFAM" id="SSF46689">
    <property type="entry name" value="Homeodomain-like"/>
    <property type="match status" value="1"/>
</dbReference>